<organism evidence="2 3">
    <name type="scientific">Rhizosphaericola mali</name>
    <dbReference type="NCBI Taxonomy" id="2545455"/>
    <lineage>
        <taxon>Bacteria</taxon>
        <taxon>Pseudomonadati</taxon>
        <taxon>Bacteroidota</taxon>
        <taxon>Chitinophagia</taxon>
        <taxon>Chitinophagales</taxon>
        <taxon>Chitinophagaceae</taxon>
        <taxon>Rhizosphaericola</taxon>
    </lineage>
</organism>
<evidence type="ECO:0000259" key="1">
    <source>
        <dbReference type="Pfam" id="PF00535"/>
    </source>
</evidence>
<dbReference type="Proteomes" id="UP000292424">
    <property type="component" value="Chromosome"/>
</dbReference>
<dbReference type="KEGG" id="arac:E0W69_011170"/>
<dbReference type="SUPFAM" id="SSF53448">
    <property type="entry name" value="Nucleotide-diphospho-sugar transferases"/>
    <property type="match status" value="1"/>
</dbReference>
<dbReference type="Pfam" id="PF00535">
    <property type="entry name" value="Glycos_transf_2"/>
    <property type="match status" value="1"/>
</dbReference>
<protein>
    <submittedName>
        <fullName evidence="2">Glycosyltransferase</fullName>
    </submittedName>
</protein>
<sequence>MEKKYLLSICIPTYNRAITVIETVTKIVEDEGFDQDVELIISDNCSTDNTQDLLKPIVDQYPNVSYYRNSENVRDRNFQIALSYGNGHYLKLQNDYNSFTEGSLNRIKNDIRENLNTGIPIFFTGNTIRISKKREKINCNSLNEYIQNTSGCVTFISNFGAFSIDFNKLKDLDKYFSLMLQQDDWSYQIVSNSQKCVVYNYPIYHNNAHTTGVRRGYNWFEVHMDNYYEIMLPYLYRGQISARTFSIDKRNLLLHFTNELQNTFIYNYDRRWWQFETKGTFKILWKYYKNDFFFYTLFPKILFQGVCKLFPRFILVLKNKIS</sequence>
<dbReference type="GO" id="GO:0016740">
    <property type="term" value="F:transferase activity"/>
    <property type="evidence" value="ECO:0007669"/>
    <property type="project" value="UniProtKB-KW"/>
</dbReference>
<feature type="domain" description="Glycosyltransferase 2-like" evidence="1">
    <location>
        <begin position="8"/>
        <end position="126"/>
    </location>
</feature>
<dbReference type="RefSeq" id="WP_131330145.1">
    <property type="nucleotide sequence ID" value="NZ_CP044016.1"/>
</dbReference>
<keyword evidence="2" id="KW-0808">Transferase</keyword>
<gene>
    <name evidence="2" type="ORF">E0W69_011170</name>
</gene>
<evidence type="ECO:0000313" key="3">
    <source>
        <dbReference type="Proteomes" id="UP000292424"/>
    </source>
</evidence>
<reference evidence="2 3" key="1">
    <citation type="submission" date="2019-09" db="EMBL/GenBank/DDBJ databases">
        <title>Complete genome sequence of Arachidicoccus sp. B3-10 isolated from apple orchard soil.</title>
        <authorList>
            <person name="Kim H.S."/>
            <person name="Han K.-I."/>
            <person name="Suh M.K."/>
            <person name="Lee K.C."/>
            <person name="Eom M.K."/>
            <person name="Kim J.-S."/>
            <person name="Kang S.W."/>
            <person name="Sin Y."/>
            <person name="Lee J.-S."/>
        </authorList>
    </citation>
    <scope>NUCLEOTIDE SEQUENCE [LARGE SCALE GENOMIC DNA]</scope>
    <source>
        <strain evidence="2 3">B3-10</strain>
    </source>
</reference>
<proteinExistence type="predicted"/>
<evidence type="ECO:0000313" key="2">
    <source>
        <dbReference type="EMBL" id="QES89199.1"/>
    </source>
</evidence>
<name>A0A5P2G4X7_9BACT</name>
<dbReference type="AlphaFoldDB" id="A0A5P2G4X7"/>
<keyword evidence="3" id="KW-1185">Reference proteome</keyword>
<dbReference type="Gene3D" id="3.90.550.10">
    <property type="entry name" value="Spore Coat Polysaccharide Biosynthesis Protein SpsA, Chain A"/>
    <property type="match status" value="1"/>
</dbReference>
<dbReference type="InterPro" id="IPR029044">
    <property type="entry name" value="Nucleotide-diphossugar_trans"/>
</dbReference>
<dbReference type="InterPro" id="IPR001173">
    <property type="entry name" value="Glyco_trans_2-like"/>
</dbReference>
<dbReference type="OrthoDB" id="9815829at2"/>
<dbReference type="EMBL" id="CP044016">
    <property type="protein sequence ID" value="QES89199.1"/>
    <property type="molecule type" value="Genomic_DNA"/>
</dbReference>
<accession>A0A5P2G4X7</accession>